<dbReference type="RefSeq" id="WP_085440225.1">
    <property type="nucleotide sequence ID" value="NZ_LVJN01000012.1"/>
</dbReference>
<protein>
    <submittedName>
        <fullName evidence="1">Putative addiction module protein</fullName>
    </submittedName>
</protein>
<keyword evidence="2" id="KW-1185">Reference proteome</keyword>
<sequence>MNKTVTAIEEEARKLSPTARLELVDAILGSLDETDPEMDRLWSREAEDRLAAYRRGELKAVPLDEVLAKYRTP</sequence>
<organism evidence="1 2">
    <name type="scientific">Magnetofaba australis IT-1</name>
    <dbReference type="NCBI Taxonomy" id="1434232"/>
    <lineage>
        <taxon>Bacteria</taxon>
        <taxon>Pseudomonadati</taxon>
        <taxon>Pseudomonadota</taxon>
        <taxon>Magnetococcia</taxon>
        <taxon>Magnetococcales</taxon>
        <taxon>Magnetococcaceae</taxon>
        <taxon>Magnetofaba</taxon>
    </lineage>
</organism>
<dbReference type="EMBL" id="LVJN01000012">
    <property type="protein sequence ID" value="OSM07691.1"/>
    <property type="molecule type" value="Genomic_DNA"/>
</dbReference>
<dbReference type="InterPro" id="IPR013406">
    <property type="entry name" value="CHP02574_addiction_mod"/>
</dbReference>
<dbReference type="AlphaFoldDB" id="A0A1Y2K9Q6"/>
<evidence type="ECO:0000313" key="1">
    <source>
        <dbReference type="EMBL" id="OSM07691.1"/>
    </source>
</evidence>
<evidence type="ECO:0000313" key="2">
    <source>
        <dbReference type="Proteomes" id="UP000194003"/>
    </source>
</evidence>
<accession>A0A1Y2K9Q6</accession>
<name>A0A1Y2K9Q6_9PROT</name>
<comment type="caution">
    <text evidence="1">The sequence shown here is derived from an EMBL/GenBank/DDBJ whole genome shotgun (WGS) entry which is preliminary data.</text>
</comment>
<dbReference type="NCBIfam" id="TIGR02574">
    <property type="entry name" value="stabl_TIGR02574"/>
    <property type="match status" value="1"/>
</dbReference>
<reference evidence="1 2" key="1">
    <citation type="journal article" date="2016" name="BMC Genomics">
        <title>Combined genomic and structural analyses of a cultured magnetotactic bacterium reveals its niche adaptation to a dynamic environment.</title>
        <authorList>
            <person name="Araujo A.C."/>
            <person name="Morillo V."/>
            <person name="Cypriano J."/>
            <person name="Teixeira L.C."/>
            <person name="Leao P."/>
            <person name="Lyra S."/>
            <person name="Almeida L.G."/>
            <person name="Bazylinski D.A."/>
            <person name="Vasconcellos A.T."/>
            <person name="Abreu F."/>
            <person name="Lins U."/>
        </authorList>
    </citation>
    <scope>NUCLEOTIDE SEQUENCE [LARGE SCALE GENOMIC DNA]</scope>
    <source>
        <strain evidence="1 2">IT-1</strain>
    </source>
</reference>
<dbReference type="OrthoDB" id="8480657at2"/>
<gene>
    <name evidence="1" type="ORF">MAIT1_04539</name>
</gene>
<dbReference type="Pfam" id="PF09720">
    <property type="entry name" value="Unstab_antitox"/>
    <property type="match status" value="1"/>
</dbReference>
<proteinExistence type="predicted"/>
<dbReference type="STRING" id="1434232.MAIT1_04539"/>
<dbReference type="Proteomes" id="UP000194003">
    <property type="component" value="Unassembled WGS sequence"/>
</dbReference>